<keyword evidence="9" id="KW-1185">Reference proteome</keyword>
<proteinExistence type="predicted"/>
<keyword evidence="6 7" id="KW-0472">Membrane</keyword>
<evidence type="ECO:0000313" key="8">
    <source>
        <dbReference type="EMBL" id="CUJ97329.1"/>
    </source>
</evidence>
<accession>A0A0P1I8H2</accession>
<dbReference type="AlphaFoldDB" id="A0A0P1I8H2"/>
<evidence type="ECO:0000256" key="6">
    <source>
        <dbReference type="ARBA" id="ARBA00023136"/>
    </source>
</evidence>
<protein>
    <submittedName>
        <fullName evidence="8">Putative transporter YfdV</fullName>
    </submittedName>
</protein>
<feature type="transmembrane region" description="Helical" evidence="7">
    <location>
        <begin position="25"/>
        <end position="43"/>
    </location>
</feature>
<keyword evidence="3" id="KW-1003">Cell membrane</keyword>
<dbReference type="GO" id="GO:0016020">
    <property type="term" value="C:membrane"/>
    <property type="evidence" value="ECO:0007669"/>
    <property type="project" value="UniProtKB-SubCell"/>
</dbReference>
<keyword evidence="5 7" id="KW-1133">Transmembrane helix</keyword>
<feature type="transmembrane region" description="Helical" evidence="7">
    <location>
        <begin position="86"/>
        <end position="107"/>
    </location>
</feature>
<feature type="transmembrane region" description="Helical" evidence="7">
    <location>
        <begin position="55"/>
        <end position="74"/>
    </location>
</feature>
<evidence type="ECO:0000256" key="2">
    <source>
        <dbReference type="ARBA" id="ARBA00022448"/>
    </source>
</evidence>
<dbReference type="InterPro" id="IPR004776">
    <property type="entry name" value="Mem_transp_PIN-like"/>
</dbReference>
<dbReference type="PANTHER" id="PTHR36838">
    <property type="entry name" value="AUXIN EFFLUX CARRIER FAMILY PROTEIN"/>
    <property type="match status" value="1"/>
</dbReference>
<comment type="subcellular location">
    <subcellularLocation>
        <location evidence="1">Membrane</location>
        <topology evidence="1">Multi-pass membrane protein</topology>
    </subcellularLocation>
</comment>
<gene>
    <name evidence="8" type="ORF">RUE5091_01789</name>
</gene>
<organism evidence="8 9">
    <name type="scientific">Ruegeria denitrificans</name>
    <dbReference type="NCBI Taxonomy" id="1715692"/>
    <lineage>
        <taxon>Bacteria</taxon>
        <taxon>Pseudomonadati</taxon>
        <taxon>Pseudomonadota</taxon>
        <taxon>Alphaproteobacteria</taxon>
        <taxon>Rhodobacterales</taxon>
        <taxon>Roseobacteraceae</taxon>
        <taxon>Ruegeria</taxon>
    </lineage>
</organism>
<dbReference type="Proteomes" id="UP000051260">
    <property type="component" value="Unassembled WGS sequence"/>
</dbReference>
<feature type="transmembrane region" description="Helical" evidence="7">
    <location>
        <begin position="119"/>
        <end position="138"/>
    </location>
</feature>
<feature type="transmembrane region" description="Helical" evidence="7">
    <location>
        <begin position="181"/>
        <end position="203"/>
    </location>
</feature>
<evidence type="ECO:0000256" key="3">
    <source>
        <dbReference type="ARBA" id="ARBA00022475"/>
    </source>
</evidence>
<feature type="transmembrane region" description="Helical" evidence="7">
    <location>
        <begin position="274"/>
        <end position="295"/>
    </location>
</feature>
<keyword evidence="2" id="KW-0813">Transport</keyword>
<feature type="transmembrane region" description="Helical" evidence="7">
    <location>
        <begin position="307"/>
        <end position="327"/>
    </location>
</feature>
<evidence type="ECO:0000313" key="9">
    <source>
        <dbReference type="Proteomes" id="UP000051260"/>
    </source>
</evidence>
<evidence type="ECO:0000256" key="7">
    <source>
        <dbReference type="SAM" id="Phobius"/>
    </source>
</evidence>
<evidence type="ECO:0000256" key="5">
    <source>
        <dbReference type="ARBA" id="ARBA00022989"/>
    </source>
</evidence>
<dbReference type="PANTHER" id="PTHR36838:SF3">
    <property type="entry name" value="TRANSPORTER AUXIN EFFLUX CARRIER EC FAMILY"/>
    <property type="match status" value="1"/>
</dbReference>
<feature type="transmembrane region" description="Helical" evidence="7">
    <location>
        <begin position="215"/>
        <end position="236"/>
    </location>
</feature>
<sequence>MPDGRGRSGLAAQLNDANTLGMAEIFLRTLPFFAIIGLGYWAGRSRFFTEDATAYLTKFVFYFALSAMLFRFAATLPFAEIFNGRLMVGYLLGTLVVYVLATVVAWIRGLDIPTAAVEAQCAAIGNVGFLGLPMLALLLSEAAIGPVMLVLTVDLVVFSSLIVVLMNAGRDGRLTPATLRLIGLGLLKNPMIISISAGLLWSALQVPVPAVLNDFLTILGGAATPGALFAIGASLASKSAERIQVAAWLSFCKLIIHPACVAVALLWLIPVDVFSASVAIAAAALPVAGNVYMLAAHYRVAPHRASAAILLSTVASILTVPVVIAWVGTL</sequence>
<keyword evidence="4 7" id="KW-0812">Transmembrane</keyword>
<evidence type="ECO:0000256" key="1">
    <source>
        <dbReference type="ARBA" id="ARBA00004141"/>
    </source>
</evidence>
<evidence type="ECO:0000256" key="4">
    <source>
        <dbReference type="ARBA" id="ARBA00022692"/>
    </source>
</evidence>
<feature type="transmembrane region" description="Helical" evidence="7">
    <location>
        <begin position="248"/>
        <end position="268"/>
    </location>
</feature>
<dbReference type="Pfam" id="PF03547">
    <property type="entry name" value="Mem_trans"/>
    <property type="match status" value="1"/>
</dbReference>
<reference evidence="9" key="1">
    <citation type="submission" date="2015-09" db="EMBL/GenBank/DDBJ databases">
        <authorList>
            <person name="Rodrigo-Torres L."/>
            <person name="Arahal D.R."/>
        </authorList>
    </citation>
    <scope>NUCLEOTIDE SEQUENCE [LARGE SCALE GENOMIC DNA]</scope>
    <source>
        <strain evidence="9">CECT 5091</strain>
    </source>
</reference>
<dbReference type="EMBL" id="CYUD01000005">
    <property type="protein sequence ID" value="CUJ97329.1"/>
    <property type="molecule type" value="Genomic_DNA"/>
</dbReference>
<name>A0A0P1I8H2_9RHOB</name>
<feature type="transmembrane region" description="Helical" evidence="7">
    <location>
        <begin position="144"/>
        <end position="169"/>
    </location>
</feature>
<dbReference type="GO" id="GO:0055085">
    <property type="term" value="P:transmembrane transport"/>
    <property type="evidence" value="ECO:0007669"/>
    <property type="project" value="InterPro"/>
</dbReference>
<dbReference type="STRING" id="1715692.RUE5091_01789"/>